<comment type="caution">
    <text evidence="1">The sequence shown here is derived from an EMBL/GenBank/DDBJ whole genome shotgun (WGS) entry which is preliminary data.</text>
</comment>
<proteinExistence type="predicted"/>
<organism evidence="1 2">
    <name type="scientific">Trifolium pratense</name>
    <name type="common">Red clover</name>
    <dbReference type="NCBI Taxonomy" id="57577"/>
    <lineage>
        <taxon>Eukaryota</taxon>
        <taxon>Viridiplantae</taxon>
        <taxon>Streptophyta</taxon>
        <taxon>Embryophyta</taxon>
        <taxon>Tracheophyta</taxon>
        <taxon>Spermatophyta</taxon>
        <taxon>Magnoliopsida</taxon>
        <taxon>eudicotyledons</taxon>
        <taxon>Gunneridae</taxon>
        <taxon>Pentapetalae</taxon>
        <taxon>rosids</taxon>
        <taxon>fabids</taxon>
        <taxon>Fabales</taxon>
        <taxon>Fabaceae</taxon>
        <taxon>Papilionoideae</taxon>
        <taxon>50 kb inversion clade</taxon>
        <taxon>NPAAA clade</taxon>
        <taxon>Hologalegina</taxon>
        <taxon>IRL clade</taxon>
        <taxon>Trifolieae</taxon>
        <taxon>Trifolium</taxon>
    </lineage>
</organism>
<accession>A0ACB0K943</accession>
<dbReference type="EMBL" id="CASHSV030000206">
    <property type="protein sequence ID" value="CAJ2653112.1"/>
    <property type="molecule type" value="Genomic_DNA"/>
</dbReference>
<keyword evidence="2" id="KW-1185">Reference proteome</keyword>
<reference evidence="1" key="1">
    <citation type="submission" date="2023-10" db="EMBL/GenBank/DDBJ databases">
        <authorList>
            <person name="Rodriguez Cubillos JULIANA M."/>
            <person name="De Vega J."/>
        </authorList>
    </citation>
    <scope>NUCLEOTIDE SEQUENCE</scope>
</reference>
<evidence type="ECO:0000313" key="2">
    <source>
        <dbReference type="Proteomes" id="UP001177021"/>
    </source>
</evidence>
<name>A0ACB0K943_TRIPR</name>
<evidence type="ECO:0000313" key="1">
    <source>
        <dbReference type="EMBL" id="CAJ2653112.1"/>
    </source>
</evidence>
<gene>
    <name evidence="1" type="ORF">MILVUS5_LOCUS20504</name>
</gene>
<dbReference type="Proteomes" id="UP001177021">
    <property type="component" value="Unassembled WGS sequence"/>
</dbReference>
<protein>
    <submittedName>
        <fullName evidence="1">Uncharacterized protein</fullName>
    </submittedName>
</protein>
<sequence>MFLDASAGGSLKNKNENEARDLVENMSQNEYRAQNDRGAKKKGGMLELDTQTALLAQSTLMNSQMTTMLKHFTNSPNSQAQVMAAQGLKCDFCGQGHVNGECFPEGSEEAKYLANFKRSNPNHNPYSNTYNPVTQTDGGATRDTQEVDGSQRIKIWKDVSKGKFRGRCYGTGHLAKNLKYKNLIYEAEAPHNRAENQIIEAARAEAAAARADAEAARAEVAAARADADAARAEAAASTARTRSLEIKFEEFQSRMMALETARLL</sequence>